<keyword evidence="2" id="KW-0812">Transmembrane</keyword>
<keyword evidence="2" id="KW-0472">Membrane</keyword>
<name>A0AAD5VZ93_9AGAR</name>
<feature type="compositionally biased region" description="Polar residues" evidence="1">
    <location>
        <begin position="738"/>
        <end position="749"/>
    </location>
</feature>
<keyword evidence="2" id="KW-1133">Transmembrane helix</keyword>
<feature type="transmembrane region" description="Helical" evidence="2">
    <location>
        <begin position="33"/>
        <end position="53"/>
    </location>
</feature>
<evidence type="ECO:0000313" key="4">
    <source>
        <dbReference type="Proteomes" id="UP001213000"/>
    </source>
</evidence>
<feature type="region of interest" description="Disordered" evidence="1">
    <location>
        <begin position="678"/>
        <end position="755"/>
    </location>
</feature>
<gene>
    <name evidence="3" type="ORF">NP233_g1844</name>
</gene>
<accession>A0AAD5VZ93</accession>
<evidence type="ECO:0000256" key="2">
    <source>
        <dbReference type="SAM" id="Phobius"/>
    </source>
</evidence>
<organism evidence="3 4">
    <name type="scientific">Leucocoprinus birnbaumii</name>
    <dbReference type="NCBI Taxonomy" id="56174"/>
    <lineage>
        <taxon>Eukaryota</taxon>
        <taxon>Fungi</taxon>
        <taxon>Dikarya</taxon>
        <taxon>Basidiomycota</taxon>
        <taxon>Agaricomycotina</taxon>
        <taxon>Agaricomycetes</taxon>
        <taxon>Agaricomycetidae</taxon>
        <taxon>Agaricales</taxon>
        <taxon>Agaricineae</taxon>
        <taxon>Agaricaceae</taxon>
        <taxon>Leucocoprinus</taxon>
    </lineage>
</organism>
<evidence type="ECO:0000256" key="1">
    <source>
        <dbReference type="SAM" id="MobiDB-lite"/>
    </source>
</evidence>
<feature type="region of interest" description="Disordered" evidence="1">
    <location>
        <begin position="627"/>
        <end position="662"/>
    </location>
</feature>
<comment type="caution">
    <text evidence="3">The sequence shown here is derived from an EMBL/GenBank/DDBJ whole genome shotgun (WGS) entry which is preliminary data.</text>
</comment>
<evidence type="ECO:0000313" key="3">
    <source>
        <dbReference type="EMBL" id="KAJ3574320.1"/>
    </source>
</evidence>
<dbReference type="EMBL" id="JANIEX010000072">
    <property type="protein sequence ID" value="KAJ3574320.1"/>
    <property type="molecule type" value="Genomic_DNA"/>
</dbReference>
<dbReference type="AlphaFoldDB" id="A0AAD5VZ93"/>
<feature type="compositionally biased region" description="Basic and acidic residues" evidence="1">
    <location>
        <begin position="690"/>
        <end position="704"/>
    </location>
</feature>
<proteinExistence type="predicted"/>
<sequence length="755" mass="82715">MRLFRLRAHVEHDSGESSHTSDPSLKSKLKRGIYARAAAFFLLEFSFIAFAYYCLLYPIPIQPKPSDTLEILSVFNATLTEAKSAAAATSVVWQAIACLFIKDIISIVRSAEFMAQYRQLGELTPGVSDRVSTITSGVIDALVHFVGDSSTEEFRLMFIAMLAVMTVGPLGSATITVGTTILHTTTQIEIANVTSPSSDGVFSLFTSTVPDSAERTNLIMQLENKQHTVFGYQMGLTSELESFVLIPWPHLGEGLGEESTLTYQSDILQFSFQCSWATPKMTSWYFDAGLEVNGRSFVAEIKQDAYYGKSNRLGVVLWLTQLDVNLGIIALNRDTPYTDVVLNNTFLFFQDMSLEEDNMQGMNGSNTVLLGGFSVIPSASQVSRPHSPKSSFSWAALTCDSHSSLTTAEITLKHNSLFARELPGSVPIHNISPLVVGEIANYPLARSLVDTNGWEPNYAQLNNVLKDVFLTLQNATNPPDIFPELHPSILQLKILPLDDINRNMNQYSLSGAKAFLDGFKISHRSTYGLNNQPDSSEEEGNNSTTNQSRPLVSLIPAHNPFANLPQLKAPTLTLHQISSPSGASVQHPNLEALSRINHLYQSQPATPAQTEPTTPVSKQLLLFNKATSSQQLPPQSEEAQPQSTMPQASTSQLGSTPQNNQPLSLTQLSEVLPAYISEQEDKSEDESDREETNKSEAESEEHSSETGSTPDQPPPYLANTTPLSNPITPTAPQPLPNPQATQQPIQNNMPELKVL</sequence>
<protein>
    <submittedName>
        <fullName evidence="3">Uncharacterized protein</fullName>
    </submittedName>
</protein>
<feature type="compositionally biased region" description="Polar residues" evidence="1">
    <location>
        <begin position="718"/>
        <end position="728"/>
    </location>
</feature>
<keyword evidence="4" id="KW-1185">Reference proteome</keyword>
<feature type="region of interest" description="Disordered" evidence="1">
    <location>
        <begin position="527"/>
        <end position="549"/>
    </location>
</feature>
<dbReference type="Proteomes" id="UP001213000">
    <property type="component" value="Unassembled WGS sequence"/>
</dbReference>
<reference evidence="3" key="1">
    <citation type="submission" date="2022-07" db="EMBL/GenBank/DDBJ databases">
        <title>Genome Sequence of Leucocoprinus birnbaumii.</title>
        <authorList>
            <person name="Buettner E."/>
        </authorList>
    </citation>
    <scope>NUCLEOTIDE SEQUENCE</scope>
    <source>
        <strain evidence="3">VT141</strain>
    </source>
</reference>